<proteinExistence type="predicted"/>
<gene>
    <name evidence="3" type="ORF">DFP72DRAFT_877472</name>
</gene>
<feature type="region of interest" description="Disordered" evidence="1">
    <location>
        <begin position="134"/>
        <end position="182"/>
    </location>
</feature>
<sequence>MKSTVVSAVLAAALASQVHAYIPTAEGALNVRHFHVVERALNGEIVDRNFVNTYEDLDARSCTSVLACGTAGGCMAMAAQRYCDGVPWQKSFQDAVRQTGANGKMALKLVGESLGRSPLGGAVSLAKNAAMEVVKANKEKKEREKKSDAGKHKKAPKQAPHKKQKKQKKKPNKHKRDLSEEKTIMNRRDFEIVERDERMNLVKRSQYSTFDLVMRNEDGNTVSRACEMSNGDVSCM</sequence>
<dbReference type="AlphaFoldDB" id="A0A8H6IDQ3"/>
<keyword evidence="4" id="KW-1185">Reference proteome</keyword>
<dbReference type="Proteomes" id="UP000521943">
    <property type="component" value="Unassembled WGS sequence"/>
</dbReference>
<reference evidence="3 4" key="1">
    <citation type="submission" date="2020-07" db="EMBL/GenBank/DDBJ databases">
        <title>Comparative genomics of pyrophilous fungi reveals a link between fire events and developmental genes.</title>
        <authorList>
            <consortium name="DOE Joint Genome Institute"/>
            <person name="Steindorff A.S."/>
            <person name="Carver A."/>
            <person name="Calhoun S."/>
            <person name="Stillman K."/>
            <person name="Liu H."/>
            <person name="Lipzen A."/>
            <person name="Pangilinan J."/>
            <person name="Labutti K."/>
            <person name="Bruns T.D."/>
            <person name="Grigoriev I.V."/>
        </authorList>
    </citation>
    <scope>NUCLEOTIDE SEQUENCE [LARGE SCALE GENOMIC DNA]</scope>
    <source>
        <strain evidence="3 4">CBS 144469</strain>
    </source>
</reference>
<organism evidence="3 4">
    <name type="scientific">Ephemerocybe angulata</name>
    <dbReference type="NCBI Taxonomy" id="980116"/>
    <lineage>
        <taxon>Eukaryota</taxon>
        <taxon>Fungi</taxon>
        <taxon>Dikarya</taxon>
        <taxon>Basidiomycota</taxon>
        <taxon>Agaricomycotina</taxon>
        <taxon>Agaricomycetes</taxon>
        <taxon>Agaricomycetidae</taxon>
        <taxon>Agaricales</taxon>
        <taxon>Agaricineae</taxon>
        <taxon>Psathyrellaceae</taxon>
        <taxon>Ephemerocybe</taxon>
    </lineage>
</organism>
<name>A0A8H6IDQ3_9AGAR</name>
<dbReference type="EMBL" id="JACGCI010000008">
    <property type="protein sequence ID" value="KAF6761926.1"/>
    <property type="molecule type" value="Genomic_DNA"/>
</dbReference>
<feature type="chain" id="PRO_5034982443" evidence="2">
    <location>
        <begin position="21"/>
        <end position="236"/>
    </location>
</feature>
<evidence type="ECO:0000313" key="4">
    <source>
        <dbReference type="Proteomes" id="UP000521943"/>
    </source>
</evidence>
<keyword evidence="2" id="KW-0732">Signal</keyword>
<feature type="compositionally biased region" description="Basic and acidic residues" evidence="1">
    <location>
        <begin position="135"/>
        <end position="150"/>
    </location>
</feature>
<evidence type="ECO:0000256" key="2">
    <source>
        <dbReference type="SAM" id="SignalP"/>
    </source>
</evidence>
<feature type="signal peptide" evidence="2">
    <location>
        <begin position="1"/>
        <end position="20"/>
    </location>
</feature>
<comment type="caution">
    <text evidence="3">The sequence shown here is derived from an EMBL/GenBank/DDBJ whole genome shotgun (WGS) entry which is preliminary data.</text>
</comment>
<protein>
    <submittedName>
        <fullName evidence="3">Uncharacterized protein</fullName>
    </submittedName>
</protein>
<dbReference type="OrthoDB" id="2981416at2759"/>
<evidence type="ECO:0000313" key="3">
    <source>
        <dbReference type="EMBL" id="KAF6761926.1"/>
    </source>
</evidence>
<evidence type="ECO:0000256" key="1">
    <source>
        <dbReference type="SAM" id="MobiDB-lite"/>
    </source>
</evidence>
<feature type="compositionally biased region" description="Basic residues" evidence="1">
    <location>
        <begin position="151"/>
        <end position="176"/>
    </location>
</feature>
<accession>A0A8H6IDQ3</accession>